<dbReference type="RefSeq" id="WP_156430424.1">
    <property type="nucleotide sequence ID" value="NZ_JAIWIU010000039.1"/>
</dbReference>
<feature type="transmembrane region" description="Helical" evidence="1">
    <location>
        <begin position="313"/>
        <end position="332"/>
    </location>
</feature>
<evidence type="ECO:0000313" key="3">
    <source>
        <dbReference type="Proteomes" id="UP001199044"/>
    </source>
</evidence>
<dbReference type="Gene3D" id="3.30.420.380">
    <property type="match status" value="1"/>
</dbReference>
<comment type="caution">
    <text evidence="2">The sequence shown here is derived from an EMBL/GenBank/DDBJ whole genome shotgun (WGS) entry which is preliminary data.</text>
</comment>
<evidence type="ECO:0000313" key="2">
    <source>
        <dbReference type="EMBL" id="MCA2015743.1"/>
    </source>
</evidence>
<dbReference type="EMBL" id="JAIWIU010000039">
    <property type="protein sequence ID" value="MCA2015743.1"/>
    <property type="molecule type" value="Genomic_DNA"/>
</dbReference>
<evidence type="ECO:0000256" key="1">
    <source>
        <dbReference type="SAM" id="Phobius"/>
    </source>
</evidence>
<reference evidence="3" key="1">
    <citation type="submission" date="2023-07" db="EMBL/GenBank/DDBJ databases">
        <title>Molecular identification of indigenous halophilic bacteria isolated from red sea cost, biodegradation of synthetic dyes and assessment of degraded metabolite toxicity.</title>
        <authorList>
            <person name="Chaieb K."/>
            <person name="Altayb H.N."/>
        </authorList>
    </citation>
    <scope>NUCLEOTIDE SEQUENCE [LARGE SCALE GENOMIC DNA]</scope>
    <source>
        <strain evidence="3">K20</strain>
    </source>
</reference>
<accession>A0ABS7YJ90</accession>
<keyword evidence="1" id="KW-0472">Membrane</keyword>
<keyword evidence="1" id="KW-1133">Transmembrane helix</keyword>
<dbReference type="Proteomes" id="UP001199044">
    <property type="component" value="Unassembled WGS sequence"/>
</dbReference>
<keyword evidence="3" id="KW-1185">Reference proteome</keyword>
<dbReference type="SUPFAM" id="SSF53067">
    <property type="entry name" value="Actin-like ATPase domain"/>
    <property type="match status" value="1"/>
</dbReference>
<proteinExistence type="predicted"/>
<keyword evidence="1" id="KW-0812">Transmembrane</keyword>
<sequence length="485" mass="54285">MIRLDELITKLKTKKTNKQSIVFAVFQPDAIYFSSNDTQLRLPARYPLSDKGLAVSLASALATAGIQNVLVDVILHVNQYQSFQIDKPAIPQTEWQGALPFLLKDLIREKVTDVVADAYELPNSSKIQSYVVHKKLILEFQHHLDQQHCELHRVLPEQEVWARADSVQELSHFLLLQKSAQGSFKLEAFYQQRCTFQRTLRGISSPLTGPDSLPLQLDGLALELQRSVDYLSAQMKGIPLHLLKICCDEENNEEVSAALNERLSVKSSVLDSNLSSSGVVLAQIAHKVPTDAINFYQAHLKPQIDHFTLTNVVAGWGTVCVIMLLVTAFYQYELSQKSKHLLTLQSQQTMLIAQRNELKKQAANHQPSPEKLAAISRLKKEIDAKNTSIGAVDSIEQSKRAGYSGIMNGLAKLANTDIALSEIEIDNNQLNIKGFARSAASVPAWISRFKQELHLIGRSFEKLNIERNDKGVVTFELKTKQEANQ</sequence>
<dbReference type="InterPro" id="IPR043129">
    <property type="entry name" value="ATPase_NBD"/>
</dbReference>
<name>A0ABS7YJ90_9VIBR</name>
<gene>
    <name evidence="2" type="ORF">LDJ79_06450</name>
</gene>
<dbReference type="InterPro" id="IPR007813">
    <property type="entry name" value="PilN"/>
</dbReference>
<protein>
    <submittedName>
        <fullName evidence="2">PilN domain-containing protein</fullName>
    </submittedName>
</protein>
<dbReference type="InterPro" id="IPR016871">
    <property type="entry name" value="MSHA_biogenesis_MshI"/>
</dbReference>
<organism evidence="2 3">
    <name type="scientific">Vibrio tritonius</name>
    <dbReference type="NCBI Taxonomy" id="1435069"/>
    <lineage>
        <taxon>Bacteria</taxon>
        <taxon>Pseudomonadati</taxon>
        <taxon>Pseudomonadota</taxon>
        <taxon>Gammaproteobacteria</taxon>
        <taxon>Vibrionales</taxon>
        <taxon>Vibrionaceae</taxon>
        <taxon>Vibrio</taxon>
    </lineage>
</organism>
<dbReference type="PIRSF" id="PIRSF028153">
    <property type="entry name" value="MSHA_biogenesis_protein_MshI"/>
    <property type="match status" value="1"/>
</dbReference>
<dbReference type="Pfam" id="PF05137">
    <property type="entry name" value="PilN"/>
    <property type="match status" value="1"/>
</dbReference>